<evidence type="ECO:0000256" key="1">
    <source>
        <dbReference type="SAM" id="MobiDB-lite"/>
    </source>
</evidence>
<dbReference type="InterPro" id="IPR050149">
    <property type="entry name" value="Collagen_superfamily"/>
</dbReference>
<dbReference type="AlphaFoldDB" id="A0A2B1KVN4"/>
<feature type="compositionally biased region" description="Low complexity" evidence="1">
    <location>
        <begin position="20"/>
        <end position="41"/>
    </location>
</feature>
<reference evidence="2 3" key="1">
    <citation type="submission" date="2017-09" db="EMBL/GenBank/DDBJ databases">
        <title>Large-scale bioinformatics analysis of Bacillus genomes uncovers conserved roles of natural products in bacterial physiology.</title>
        <authorList>
            <consortium name="Agbiome Team Llc"/>
            <person name="Bleich R.M."/>
            <person name="Grubbs K.J."/>
            <person name="Santa Maria K.C."/>
            <person name="Allen S.E."/>
            <person name="Farag S."/>
            <person name="Shank E.A."/>
            <person name="Bowers A."/>
        </authorList>
    </citation>
    <scope>NUCLEOTIDE SEQUENCE [LARGE SCALE GENOMIC DNA]</scope>
    <source>
        <strain evidence="2 3">AFS076905</strain>
    </source>
</reference>
<feature type="region of interest" description="Disordered" evidence="1">
    <location>
        <begin position="1"/>
        <end position="41"/>
    </location>
</feature>
<proteinExistence type="predicted"/>
<organism evidence="2 3">
    <name type="scientific">Bacillus cereus</name>
    <dbReference type="NCBI Taxonomy" id="1396"/>
    <lineage>
        <taxon>Bacteria</taxon>
        <taxon>Bacillati</taxon>
        <taxon>Bacillota</taxon>
        <taxon>Bacilli</taxon>
        <taxon>Bacillales</taxon>
        <taxon>Bacillaceae</taxon>
        <taxon>Bacillus</taxon>
        <taxon>Bacillus cereus group</taxon>
    </lineage>
</organism>
<dbReference type="PANTHER" id="PTHR24023:SF1095">
    <property type="entry name" value="EGF-LIKE DOMAIN-CONTAINING PROTEIN"/>
    <property type="match status" value="1"/>
</dbReference>
<evidence type="ECO:0008006" key="4">
    <source>
        <dbReference type="Google" id="ProtNLM"/>
    </source>
</evidence>
<comment type="caution">
    <text evidence="2">The sequence shown here is derived from an EMBL/GenBank/DDBJ whole genome shotgun (WGS) entry which is preliminary data.</text>
</comment>
<name>A0A2B1KVN4_BACCE</name>
<accession>A0A2B1KVN4</accession>
<dbReference type="InterPro" id="IPR008160">
    <property type="entry name" value="Collagen"/>
</dbReference>
<dbReference type="Pfam" id="PF01391">
    <property type="entry name" value="Collagen"/>
    <property type="match status" value="1"/>
</dbReference>
<dbReference type="RefSeq" id="WP_098540205.1">
    <property type="nucleotide sequence ID" value="NZ_NUYN01000012.1"/>
</dbReference>
<sequence length="395" mass="38628">MYQRNYFSCDGRRNGGSTGSTGPTGAIGPTGATGTAGPTGSGLQSTTAFSLAAAPTYKTGQVVTYTSSGYVVKKDAPQGFPNVSPDYIVLVESGPTGASGTTGPTGATGTAGPTGSGLQSTTAFSLAAAPAYKTGQVVTYTSSGYVVKKDAPQGFPNVSPDYIVLVESGPTGASGATGTTGPTGPTGTSGSTGSTGPTGASGSTGSTGPTGASGATGSTGHTGPTGVTGPTGTVGNVSTKSIIFQGTNAGFQRIAGSPGVDSNVIPYVTAGAGSIVAFAASININNLPANVYTIDICRNVPTNLSAPTSSYIVSTITLTTTDKITGTITFSIKPTDTGSGQIQVYNPTPAPGPATVTWTSITTGNPVSRGDAISLYINPGITESAAYSIFLVTDV</sequence>
<dbReference type="GO" id="GO:0031012">
    <property type="term" value="C:extracellular matrix"/>
    <property type="evidence" value="ECO:0007669"/>
    <property type="project" value="TreeGrafter"/>
</dbReference>
<dbReference type="EMBL" id="NUYN01000012">
    <property type="protein sequence ID" value="PFN27469.1"/>
    <property type="molecule type" value="Genomic_DNA"/>
</dbReference>
<dbReference type="PANTHER" id="PTHR24023">
    <property type="entry name" value="COLLAGEN ALPHA"/>
    <property type="match status" value="1"/>
</dbReference>
<dbReference type="GO" id="GO:0030198">
    <property type="term" value="P:extracellular matrix organization"/>
    <property type="evidence" value="ECO:0007669"/>
    <property type="project" value="TreeGrafter"/>
</dbReference>
<protein>
    <recommendedName>
        <fullName evidence="4">Collagen-like protein</fullName>
    </recommendedName>
</protein>
<feature type="region of interest" description="Disordered" evidence="1">
    <location>
        <begin position="169"/>
        <end position="234"/>
    </location>
</feature>
<dbReference type="GO" id="GO:0005615">
    <property type="term" value="C:extracellular space"/>
    <property type="evidence" value="ECO:0007669"/>
    <property type="project" value="TreeGrafter"/>
</dbReference>
<evidence type="ECO:0000313" key="2">
    <source>
        <dbReference type="EMBL" id="PFN27469.1"/>
    </source>
</evidence>
<dbReference type="GO" id="GO:0030020">
    <property type="term" value="F:extracellular matrix structural constituent conferring tensile strength"/>
    <property type="evidence" value="ECO:0007669"/>
    <property type="project" value="TreeGrafter"/>
</dbReference>
<evidence type="ECO:0000313" key="3">
    <source>
        <dbReference type="Proteomes" id="UP000225182"/>
    </source>
</evidence>
<dbReference type="Proteomes" id="UP000225182">
    <property type="component" value="Unassembled WGS sequence"/>
</dbReference>
<gene>
    <name evidence="2" type="ORF">COJ50_08655</name>
</gene>